<name>A0A1I8B4X1_MELHA</name>
<feature type="domain" description="Thioredoxin" evidence="12">
    <location>
        <begin position="3"/>
        <end position="132"/>
    </location>
</feature>
<comment type="subcellular location">
    <subcellularLocation>
        <location evidence="2">Endoplasmic reticulum lumen</location>
    </subcellularLocation>
</comment>
<evidence type="ECO:0000256" key="8">
    <source>
        <dbReference type="ARBA" id="ARBA00023157"/>
    </source>
</evidence>
<evidence type="ECO:0000256" key="2">
    <source>
        <dbReference type="ARBA" id="ARBA00004319"/>
    </source>
</evidence>
<keyword evidence="5" id="KW-0732">Signal</keyword>
<reference evidence="14" key="1">
    <citation type="submission" date="2016-11" db="UniProtKB">
        <authorList>
            <consortium name="WormBaseParasite"/>
        </authorList>
    </citation>
    <scope>IDENTIFICATION</scope>
</reference>
<dbReference type="NCBIfam" id="TIGR01126">
    <property type="entry name" value="pdi_dom"/>
    <property type="match status" value="1"/>
</dbReference>
<evidence type="ECO:0000256" key="10">
    <source>
        <dbReference type="ARBA" id="ARBA00023284"/>
    </source>
</evidence>
<dbReference type="Gene3D" id="3.40.30.10">
    <property type="entry name" value="Glutaredoxin"/>
    <property type="match status" value="2"/>
</dbReference>
<keyword evidence="11" id="KW-1133">Transmembrane helix</keyword>
<sequence>MFQEILYLFVLFNFASLVISSDVLVYTDANFAKEIKKHDIALVEFYAPWCGHCKKVLHLAPDYEKAATKLKNNDPPITLIKVDCTAEKTTCDKFGVGGFPTLKIFRHGDVSSEYDGPREAEGIVKYMRGQSGPSSKELKAVKEFEKFIDSDDVSVIGLFEDENSKLKDSFQKVADTERDRFRFAHSLAADVLKKAGYTE</sequence>
<dbReference type="GO" id="GO:0005788">
    <property type="term" value="C:endoplasmic reticulum lumen"/>
    <property type="evidence" value="ECO:0007669"/>
    <property type="project" value="UniProtKB-SubCell"/>
</dbReference>
<feature type="transmembrane region" description="Helical" evidence="11">
    <location>
        <begin position="6"/>
        <end position="27"/>
    </location>
</feature>
<dbReference type="InterPro" id="IPR005788">
    <property type="entry name" value="PDI_thioredoxin-like_dom"/>
</dbReference>
<dbReference type="CDD" id="cd02961">
    <property type="entry name" value="PDI_a_family"/>
    <property type="match status" value="1"/>
</dbReference>
<dbReference type="InterPro" id="IPR036249">
    <property type="entry name" value="Thioredoxin-like_sf"/>
</dbReference>
<dbReference type="Pfam" id="PF00085">
    <property type="entry name" value="Thioredoxin"/>
    <property type="match status" value="1"/>
</dbReference>
<evidence type="ECO:0000313" key="14">
    <source>
        <dbReference type="WBParaSite" id="MhA1_Contig1429.frz3.gene11"/>
    </source>
</evidence>
<evidence type="ECO:0000256" key="11">
    <source>
        <dbReference type="SAM" id="Phobius"/>
    </source>
</evidence>
<evidence type="ECO:0000256" key="1">
    <source>
        <dbReference type="ARBA" id="ARBA00001182"/>
    </source>
</evidence>
<dbReference type="Proteomes" id="UP000095281">
    <property type="component" value="Unplaced"/>
</dbReference>
<evidence type="ECO:0000313" key="13">
    <source>
        <dbReference type="Proteomes" id="UP000095281"/>
    </source>
</evidence>
<organism evidence="13 14">
    <name type="scientific">Meloidogyne hapla</name>
    <name type="common">Root-knot nematode worm</name>
    <dbReference type="NCBI Taxonomy" id="6305"/>
    <lineage>
        <taxon>Eukaryota</taxon>
        <taxon>Metazoa</taxon>
        <taxon>Ecdysozoa</taxon>
        <taxon>Nematoda</taxon>
        <taxon>Chromadorea</taxon>
        <taxon>Rhabditida</taxon>
        <taxon>Tylenchina</taxon>
        <taxon>Tylenchomorpha</taxon>
        <taxon>Tylenchoidea</taxon>
        <taxon>Meloidogynidae</taxon>
        <taxon>Meloidogyninae</taxon>
        <taxon>Meloidogyne</taxon>
    </lineage>
</organism>
<dbReference type="PRINTS" id="PR00421">
    <property type="entry name" value="THIOREDOXIN"/>
</dbReference>
<dbReference type="EC" id="5.3.4.1" evidence="4"/>
<dbReference type="WBParaSite" id="MhA1_Contig1429.frz3.gene11">
    <property type="protein sequence ID" value="MhA1_Contig1429.frz3.gene11"/>
    <property type="gene ID" value="MhA1_Contig1429.frz3.gene11"/>
</dbReference>
<dbReference type="InterPro" id="IPR013766">
    <property type="entry name" value="Thioredoxin_domain"/>
</dbReference>
<dbReference type="GO" id="GO:0034976">
    <property type="term" value="P:response to endoplasmic reticulum stress"/>
    <property type="evidence" value="ECO:0007669"/>
    <property type="project" value="TreeGrafter"/>
</dbReference>
<keyword evidence="9" id="KW-0413">Isomerase</keyword>
<dbReference type="AlphaFoldDB" id="A0A1I8B4X1"/>
<evidence type="ECO:0000256" key="7">
    <source>
        <dbReference type="ARBA" id="ARBA00022824"/>
    </source>
</evidence>
<dbReference type="PROSITE" id="PS51352">
    <property type="entry name" value="THIOREDOXIN_2"/>
    <property type="match status" value="1"/>
</dbReference>
<evidence type="ECO:0000256" key="5">
    <source>
        <dbReference type="ARBA" id="ARBA00022729"/>
    </source>
</evidence>
<dbReference type="GO" id="GO:0006457">
    <property type="term" value="P:protein folding"/>
    <property type="evidence" value="ECO:0007669"/>
    <property type="project" value="TreeGrafter"/>
</dbReference>
<comment type="similarity">
    <text evidence="3">Belongs to the protein disulfide isomerase family.</text>
</comment>
<keyword evidence="13" id="KW-1185">Reference proteome</keyword>
<dbReference type="OMA" id="CHESEVR"/>
<proteinExistence type="inferred from homology"/>
<evidence type="ECO:0000256" key="4">
    <source>
        <dbReference type="ARBA" id="ARBA00012723"/>
    </source>
</evidence>
<evidence type="ECO:0000256" key="6">
    <source>
        <dbReference type="ARBA" id="ARBA00022737"/>
    </source>
</evidence>
<dbReference type="GO" id="GO:0003756">
    <property type="term" value="F:protein disulfide isomerase activity"/>
    <property type="evidence" value="ECO:0007669"/>
    <property type="project" value="UniProtKB-EC"/>
</dbReference>
<keyword evidence="6" id="KW-0677">Repeat</keyword>
<keyword evidence="11" id="KW-0472">Membrane</keyword>
<dbReference type="FunFam" id="3.40.30.10:FF:000077">
    <property type="entry name" value="Protein disulfide-isomerase"/>
    <property type="match status" value="1"/>
</dbReference>
<dbReference type="PANTHER" id="PTHR18929:SF132">
    <property type="entry name" value="PROTEIN DISULFIDE-ISOMERASE A3"/>
    <property type="match status" value="1"/>
</dbReference>
<protein>
    <recommendedName>
        <fullName evidence="4">protein disulfide-isomerase</fullName>
        <ecNumber evidence="4">5.3.4.1</ecNumber>
    </recommendedName>
</protein>
<keyword evidence="8" id="KW-1015">Disulfide bond</keyword>
<accession>A0A1I8B4X1</accession>
<keyword evidence="7" id="KW-0256">Endoplasmic reticulum</keyword>
<dbReference type="SUPFAM" id="SSF52833">
    <property type="entry name" value="Thioredoxin-like"/>
    <property type="match status" value="2"/>
</dbReference>
<dbReference type="PANTHER" id="PTHR18929">
    <property type="entry name" value="PROTEIN DISULFIDE ISOMERASE"/>
    <property type="match status" value="1"/>
</dbReference>
<dbReference type="FunFam" id="3.40.30.10:FF:000017">
    <property type="entry name" value="Protein disulfide-isomerase A4"/>
    <property type="match status" value="1"/>
</dbReference>
<comment type="catalytic activity">
    <reaction evidence="1">
        <text>Catalyzes the rearrangement of -S-S- bonds in proteins.</text>
        <dbReference type="EC" id="5.3.4.1"/>
    </reaction>
</comment>
<evidence type="ECO:0000256" key="3">
    <source>
        <dbReference type="ARBA" id="ARBA00006347"/>
    </source>
</evidence>
<evidence type="ECO:0000256" key="9">
    <source>
        <dbReference type="ARBA" id="ARBA00023235"/>
    </source>
</evidence>
<keyword evidence="11" id="KW-0812">Transmembrane</keyword>
<keyword evidence="10" id="KW-0676">Redox-active center</keyword>
<evidence type="ECO:0000259" key="12">
    <source>
        <dbReference type="PROSITE" id="PS51352"/>
    </source>
</evidence>